<evidence type="ECO:0000313" key="1">
    <source>
        <dbReference type="EMBL" id="KKP45480.1"/>
    </source>
</evidence>
<dbReference type="AlphaFoldDB" id="A0A0G0C2R3"/>
<evidence type="ECO:0008006" key="3">
    <source>
        <dbReference type="Google" id="ProtNLM"/>
    </source>
</evidence>
<organism evidence="1 2">
    <name type="scientific">Candidatus Woesebacteria bacterium GW2011_GWB1_33_22</name>
    <dbReference type="NCBI Taxonomy" id="1618566"/>
    <lineage>
        <taxon>Bacteria</taxon>
        <taxon>Candidatus Woeseibacteriota</taxon>
    </lineage>
</organism>
<comment type="caution">
    <text evidence="1">The sequence shown here is derived from an EMBL/GenBank/DDBJ whole genome shotgun (WGS) entry which is preliminary data.</text>
</comment>
<accession>A0A0G0C2R3</accession>
<dbReference type="STRING" id="1618566.UR35_C0001G0077"/>
<dbReference type="Proteomes" id="UP000034778">
    <property type="component" value="Unassembled WGS sequence"/>
</dbReference>
<dbReference type="EMBL" id="LBOW01000001">
    <property type="protein sequence ID" value="KKP45480.1"/>
    <property type="molecule type" value="Genomic_DNA"/>
</dbReference>
<sequence length="301" mass="34765">MKNEIADTYFLTEREIISKLPPDKKKLRDNLLREEATQVHDRFAKFVVPAKVILKGSAFTDHKKEFTEKDFEVGAKLLKLLATDCDTKVSPIFWAHPIMSAEYAETIEEVIKQNGGPDLNPWLIKSRLLIHDIGKLFKFRYMLSNQIASRFLKRCGVDSRTMDFIPPVEDIIGISKKTITEIEKLSLEQIIADVANNLGQPKLNLSGEITIKDTNEIIGFAKTQPQRYTGGVWINEDLAKRALSERNGQYMTIELLRKEMAFLYKEYKVDFRRTQIKTLEKFRKPKNKNIVNELQKLTNSN</sequence>
<proteinExistence type="predicted"/>
<evidence type="ECO:0000313" key="2">
    <source>
        <dbReference type="Proteomes" id="UP000034778"/>
    </source>
</evidence>
<gene>
    <name evidence="1" type="ORF">UR35_C0001G0077</name>
</gene>
<protein>
    <recommendedName>
        <fullName evidence="3">HD domain-containing protein</fullName>
    </recommendedName>
</protein>
<reference evidence="1 2" key="1">
    <citation type="journal article" date="2015" name="Nature">
        <title>rRNA introns, odd ribosomes, and small enigmatic genomes across a large radiation of phyla.</title>
        <authorList>
            <person name="Brown C.T."/>
            <person name="Hug L.A."/>
            <person name="Thomas B.C."/>
            <person name="Sharon I."/>
            <person name="Castelle C.J."/>
            <person name="Singh A."/>
            <person name="Wilkins M.J."/>
            <person name="Williams K.H."/>
            <person name="Banfield J.F."/>
        </authorList>
    </citation>
    <scope>NUCLEOTIDE SEQUENCE [LARGE SCALE GENOMIC DNA]</scope>
</reference>
<name>A0A0G0C2R3_9BACT</name>